<dbReference type="GO" id="GO:0046872">
    <property type="term" value="F:metal ion binding"/>
    <property type="evidence" value="ECO:0007669"/>
    <property type="project" value="InterPro"/>
</dbReference>
<dbReference type="OrthoDB" id="10250783at2759"/>
<keyword evidence="1" id="KW-0645">Protease</keyword>
<dbReference type="GO" id="GO:0005759">
    <property type="term" value="C:mitochondrial matrix"/>
    <property type="evidence" value="ECO:0007669"/>
    <property type="project" value="TreeGrafter"/>
</dbReference>
<dbReference type="PANTHER" id="PTHR43016:SF13">
    <property type="entry name" value="PRESEQUENCE PROTEASE, MITOCHONDRIAL"/>
    <property type="match status" value="1"/>
</dbReference>
<name>A0A9W9ZQ26_9CNID</name>
<proteinExistence type="predicted"/>
<gene>
    <name evidence="1" type="primary">PITRM1_4</name>
    <name evidence="1" type="ORF">OS493_013759</name>
</gene>
<dbReference type="SUPFAM" id="SSF63411">
    <property type="entry name" value="LuxS/MPP-like metallohydrolase"/>
    <property type="match status" value="1"/>
</dbReference>
<evidence type="ECO:0000313" key="2">
    <source>
        <dbReference type="Proteomes" id="UP001163046"/>
    </source>
</evidence>
<dbReference type="InterPro" id="IPR011249">
    <property type="entry name" value="Metalloenz_LuxS/M16"/>
</dbReference>
<sequence length="152" mass="17249">MRGEINIFDGHTVKLSCGCKDLKVWRMWRANRCLFSPPWNHLSRHFKWTTLKRGLCVLKEKKKYNSLEAASQLKSGDKIHGYTVNKVVSVPELFLVSVQLTHDKTGAEHLHIARDDSNNVFSVGFRTTPMDSTGVSHILEAHCSVRLTEVSS</sequence>
<organism evidence="1 2">
    <name type="scientific">Desmophyllum pertusum</name>
    <dbReference type="NCBI Taxonomy" id="174260"/>
    <lineage>
        <taxon>Eukaryota</taxon>
        <taxon>Metazoa</taxon>
        <taxon>Cnidaria</taxon>
        <taxon>Anthozoa</taxon>
        <taxon>Hexacorallia</taxon>
        <taxon>Scleractinia</taxon>
        <taxon>Caryophylliina</taxon>
        <taxon>Caryophylliidae</taxon>
        <taxon>Desmophyllum</taxon>
    </lineage>
</organism>
<accession>A0A9W9ZQ26</accession>
<protein>
    <submittedName>
        <fullName evidence="1">Presequence protease, mitochondrial</fullName>
    </submittedName>
</protein>
<keyword evidence="1" id="KW-0378">Hydrolase</keyword>
<keyword evidence="2" id="KW-1185">Reference proteome</keyword>
<dbReference type="EMBL" id="MU825879">
    <property type="protein sequence ID" value="KAJ7385727.1"/>
    <property type="molecule type" value="Genomic_DNA"/>
</dbReference>
<dbReference type="PANTHER" id="PTHR43016">
    <property type="entry name" value="PRESEQUENCE PROTEASE"/>
    <property type="match status" value="1"/>
</dbReference>
<dbReference type="Proteomes" id="UP001163046">
    <property type="component" value="Unassembled WGS sequence"/>
</dbReference>
<dbReference type="AlphaFoldDB" id="A0A9W9ZQ26"/>
<reference evidence="1" key="1">
    <citation type="submission" date="2023-01" db="EMBL/GenBank/DDBJ databases">
        <title>Genome assembly of the deep-sea coral Lophelia pertusa.</title>
        <authorList>
            <person name="Herrera S."/>
            <person name="Cordes E."/>
        </authorList>
    </citation>
    <scope>NUCLEOTIDE SEQUENCE</scope>
    <source>
        <strain evidence="1">USNM1676648</strain>
        <tissue evidence="1">Polyp</tissue>
    </source>
</reference>
<evidence type="ECO:0000313" key="1">
    <source>
        <dbReference type="EMBL" id="KAJ7385727.1"/>
    </source>
</evidence>
<dbReference type="GO" id="GO:0016485">
    <property type="term" value="P:protein processing"/>
    <property type="evidence" value="ECO:0007669"/>
    <property type="project" value="TreeGrafter"/>
</dbReference>
<dbReference type="GO" id="GO:0004222">
    <property type="term" value="F:metalloendopeptidase activity"/>
    <property type="evidence" value="ECO:0007669"/>
    <property type="project" value="TreeGrafter"/>
</dbReference>
<dbReference type="Gene3D" id="3.30.830.10">
    <property type="entry name" value="Metalloenzyme, LuxS/M16 peptidase-like"/>
    <property type="match status" value="1"/>
</dbReference>
<comment type="caution">
    <text evidence="1">The sequence shown here is derived from an EMBL/GenBank/DDBJ whole genome shotgun (WGS) entry which is preliminary data.</text>
</comment>